<evidence type="ECO:0000256" key="9">
    <source>
        <dbReference type="ARBA" id="ARBA00034104"/>
    </source>
</evidence>
<reference evidence="15" key="1">
    <citation type="journal article" date="2002" name="Science">
        <title>The draft genome of Ciona intestinalis: insights into chordate and vertebrate origins.</title>
        <authorList>
            <person name="Dehal P."/>
            <person name="Satou Y."/>
            <person name="Campbell R.K."/>
            <person name="Chapman J."/>
            <person name="Degnan B."/>
            <person name="De Tomaso A."/>
            <person name="Davidson B."/>
            <person name="Di Gregorio A."/>
            <person name="Gelpke M."/>
            <person name="Goodstein D.M."/>
            <person name="Harafuji N."/>
            <person name="Hastings K.E."/>
            <person name="Ho I."/>
            <person name="Hotta K."/>
            <person name="Huang W."/>
            <person name="Kawashima T."/>
            <person name="Lemaire P."/>
            <person name="Martinez D."/>
            <person name="Meinertzhagen I.A."/>
            <person name="Necula S."/>
            <person name="Nonaka M."/>
            <person name="Putnam N."/>
            <person name="Rash S."/>
            <person name="Saiga H."/>
            <person name="Satake M."/>
            <person name="Terry A."/>
            <person name="Yamada L."/>
            <person name="Wang H.G."/>
            <person name="Awazu S."/>
            <person name="Azumi K."/>
            <person name="Boore J."/>
            <person name="Branno M."/>
            <person name="Chin-Bow S."/>
            <person name="DeSantis R."/>
            <person name="Doyle S."/>
            <person name="Francino P."/>
            <person name="Keys D.N."/>
            <person name="Haga S."/>
            <person name="Hayashi H."/>
            <person name="Hino K."/>
            <person name="Imai K.S."/>
            <person name="Inaba K."/>
            <person name="Kano S."/>
            <person name="Kobayashi K."/>
            <person name="Kobayashi M."/>
            <person name="Lee B.I."/>
            <person name="Makabe K.W."/>
            <person name="Manohar C."/>
            <person name="Matassi G."/>
            <person name="Medina M."/>
            <person name="Mochizuki Y."/>
            <person name="Mount S."/>
            <person name="Morishita T."/>
            <person name="Miura S."/>
            <person name="Nakayama A."/>
            <person name="Nishizaka S."/>
            <person name="Nomoto H."/>
            <person name="Ohta F."/>
            <person name="Oishi K."/>
            <person name="Rigoutsos I."/>
            <person name="Sano M."/>
            <person name="Sasaki A."/>
            <person name="Sasakura Y."/>
            <person name="Shoguchi E."/>
            <person name="Shin-i T."/>
            <person name="Spagnuolo A."/>
            <person name="Stainier D."/>
            <person name="Suzuki M.M."/>
            <person name="Tassy O."/>
            <person name="Takatori N."/>
            <person name="Tokuoka M."/>
            <person name="Yagi K."/>
            <person name="Yoshizaki F."/>
            <person name="Wada S."/>
            <person name="Zhang C."/>
            <person name="Hyatt P.D."/>
            <person name="Larimer F."/>
            <person name="Detter C."/>
            <person name="Doggett N."/>
            <person name="Glavina T."/>
            <person name="Hawkins T."/>
            <person name="Richardson P."/>
            <person name="Lucas S."/>
            <person name="Kohara Y."/>
            <person name="Levine M."/>
            <person name="Satoh N."/>
            <person name="Rokhsar D.S."/>
        </authorList>
    </citation>
    <scope>NUCLEOTIDE SEQUENCE [LARGE SCALE GENOMIC DNA]</scope>
</reference>
<evidence type="ECO:0000256" key="11">
    <source>
        <dbReference type="SAM" id="MobiDB-lite"/>
    </source>
</evidence>
<feature type="transmembrane region" description="Helical" evidence="12">
    <location>
        <begin position="444"/>
        <end position="463"/>
    </location>
</feature>
<dbReference type="GO" id="GO:0030594">
    <property type="term" value="F:neurotransmitter receptor activity"/>
    <property type="evidence" value="ECO:0000318"/>
    <property type="project" value="GO_Central"/>
</dbReference>
<reference evidence="14" key="4">
    <citation type="submission" date="2025-09" db="UniProtKB">
        <authorList>
            <consortium name="Ensembl"/>
        </authorList>
    </citation>
    <scope>IDENTIFICATION</scope>
</reference>
<keyword evidence="5 12" id="KW-0472">Membrane</keyword>
<dbReference type="FunCoup" id="F6USY0">
    <property type="interactions" value="1"/>
</dbReference>
<feature type="transmembrane region" description="Helical" evidence="12">
    <location>
        <begin position="116"/>
        <end position="137"/>
    </location>
</feature>
<dbReference type="Ensembl" id="ENSCINT00000009209.3">
    <property type="protein sequence ID" value="ENSCINP00000009209.3"/>
    <property type="gene ID" value="ENSCING00000004433.3"/>
</dbReference>
<feature type="transmembrane region" description="Helical" evidence="12">
    <location>
        <begin position="35"/>
        <end position="63"/>
    </location>
</feature>
<dbReference type="GO" id="GO:0030425">
    <property type="term" value="C:dendrite"/>
    <property type="evidence" value="ECO:0000318"/>
    <property type="project" value="GO_Central"/>
</dbReference>
<dbReference type="PRINTS" id="PR00237">
    <property type="entry name" value="GPCRRHODOPSN"/>
</dbReference>
<evidence type="ECO:0000256" key="3">
    <source>
        <dbReference type="ARBA" id="ARBA00022989"/>
    </source>
</evidence>
<sequence>MITLALTSLLSLLIVVGNGLIIVSVALVKKLRQPANYLIVSLALSDFLVGLVVLPLTIVYDIMGEWVFGPNVCDVHVSFDVICCTASIMNLCMISIDRYLMITQPMTYPKRRTGKLMLLLIATAWVLSCLVIIPALFGFTKKRQRFAINQTAGYENPMLGEFQVFGIKKYGKACLISQERWFTIYSTLGAFYLPLAVMLCMYWKIYLEASRFNARHRLRSYSTTGSQRQTGERLGMKNGFPRNGTTRHNGMEWRFPTISEVDILTSLNEEGEQTNKETETETINGKINEEYRARTLYTRASANSLLATEKTPKLVGKPSPRSRLFMLYGKPRLLRATSTPCPTTTNKPNTQHTRKSSFRTLRQNSEITFPCNRRPTVFNQIRRRVSLATSRDRMRNVKATRTLGIVVGAFTFCWLPFFIVTFLRPFACPIPESQDCIPLWLVRFVLWLGYLNSALNPLIYIGFSPDLRETFRFLICCKCTNVDRRLAQIELRQAIAVERKASMASRSYAPESIV</sequence>
<accession>F6USY0</accession>
<evidence type="ECO:0000256" key="2">
    <source>
        <dbReference type="ARBA" id="ARBA00022692"/>
    </source>
</evidence>
<dbReference type="PROSITE" id="PS00237">
    <property type="entry name" value="G_PROTEIN_RECEP_F1_1"/>
    <property type="match status" value="1"/>
</dbReference>
<keyword evidence="15" id="KW-1185">Reference proteome</keyword>
<dbReference type="HOGENOM" id="CLU_009579_11_1_1"/>
<feature type="transmembrane region" description="Helical" evidence="12">
    <location>
        <begin position="189"/>
        <end position="207"/>
    </location>
</feature>
<dbReference type="InParanoid" id="F6USY0"/>
<dbReference type="Gene3D" id="1.20.1070.10">
    <property type="entry name" value="Rhodopsin 7-helix transmembrane proteins"/>
    <property type="match status" value="2"/>
</dbReference>
<dbReference type="GO" id="GO:0016907">
    <property type="term" value="F:G protein-coupled acetylcholine receptor activity"/>
    <property type="evidence" value="ECO:0007669"/>
    <property type="project" value="InterPro"/>
</dbReference>
<dbReference type="SUPFAM" id="SSF81321">
    <property type="entry name" value="Family A G protein-coupled receptor-like"/>
    <property type="match status" value="1"/>
</dbReference>
<dbReference type="GO" id="GO:0007187">
    <property type="term" value="P:G protein-coupled receptor signaling pathway, coupled to cyclic nucleotide second messenger"/>
    <property type="evidence" value="ECO:0000318"/>
    <property type="project" value="GO_Central"/>
</dbReference>
<feature type="transmembrane region" description="Helical" evidence="12">
    <location>
        <begin position="403"/>
        <end position="424"/>
    </location>
</feature>
<keyword evidence="7 10" id="KW-0675">Receptor</keyword>
<reference evidence="14" key="2">
    <citation type="journal article" date="2008" name="Genome Biol.">
        <title>Improved genome assembly and evidence-based global gene model set for the chordate Ciona intestinalis: new insight into intron and operon populations.</title>
        <authorList>
            <person name="Satou Y."/>
            <person name="Mineta K."/>
            <person name="Ogasawara M."/>
            <person name="Sasakura Y."/>
            <person name="Shoguchi E."/>
            <person name="Ueno K."/>
            <person name="Yamada L."/>
            <person name="Matsumoto J."/>
            <person name="Wasserscheid J."/>
            <person name="Dewar K."/>
            <person name="Wiley G.B."/>
            <person name="Macmil S.L."/>
            <person name="Roe B.A."/>
            <person name="Zeller R.W."/>
            <person name="Hastings K.E."/>
            <person name="Lemaire P."/>
            <person name="Lindquist E."/>
            <person name="Endo T."/>
            <person name="Hotta K."/>
            <person name="Inaba K."/>
        </authorList>
    </citation>
    <scope>NUCLEOTIDE SEQUENCE [LARGE SCALE GENOMIC DNA]</scope>
    <source>
        <strain evidence="14">wild type</strain>
    </source>
</reference>
<dbReference type="Proteomes" id="UP000008144">
    <property type="component" value="Chromosome 8"/>
</dbReference>
<protein>
    <recommendedName>
        <fullName evidence="13">G-protein coupled receptors family 1 profile domain-containing protein</fullName>
    </recommendedName>
</protein>
<keyword evidence="8 10" id="KW-0807">Transducer</keyword>
<dbReference type="STRING" id="7719.ENSCINP00000009209"/>
<dbReference type="AlphaFoldDB" id="F6USY0"/>
<comment type="subcellular location">
    <subcellularLocation>
        <location evidence="9">Postsynaptic cell membrane</location>
        <topology evidence="9">Multi-pass membrane protein</topology>
    </subcellularLocation>
</comment>
<evidence type="ECO:0000256" key="1">
    <source>
        <dbReference type="ARBA" id="ARBA00022475"/>
    </source>
</evidence>
<dbReference type="InterPro" id="IPR017452">
    <property type="entry name" value="GPCR_Rhodpsn_7TM"/>
</dbReference>
<feature type="compositionally biased region" description="Low complexity" evidence="11">
    <location>
        <begin position="337"/>
        <end position="350"/>
    </location>
</feature>
<dbReference type="GO" id="GO:0045211">
    <property type="term" value="C:postsynaptic membrane"/>
    <property type="evidence" value="ECO:0007669"/>
    <property type="project" value="UniProtKB-SubCell"/>
</dbReference>
<evidence type="ECO:0000313" key="15">
    <source>
        <dbReference type="Proteomes" id="UP000008144"/>
    </source>
</evidence>
<dbReference type="EMBL" id="EAAA01002645">
    <property type="status" value="NOT_ANNOTATED_CDS"/>
    <property type="molecule type" value="Genomic_DNA"/>
</dbReference>
<keyword evidence="1" id="KW-1003">Cell membrane</keyword>
<feature type="transmembrane region" description="Helical" evidence="12">
    <location>
        <begin position="75"/>
        <end position="96"/>
    </location>
</feature>
<evidence type="ECO:0000256" key="10">
    <source>
        <dbReference type="RuleBase" id="RU000688"/>
    </source>
</evidence>
<dbReference type="CDD" id="cd15329">
    <property type="entry name" value="7tmA_5-HT7"/>
    <property type="match status" value="1"/>
</dbReference>
<evidence type="ECO:0000259" key="13">
    <source>
        <dbReference type="PROSITE" id="PS50262"/>
    </source>
</evidence>
<dbReference type="InterPro" id="IPR000276">
    <property type="entry name" value="GPCR_Rhodpsn"/>
</dbReference>
<evidence type="ECO:0000313" key="14">
    <source>
        <dbReference type="Ensembl" id="ENSCINP00000009209.3"/>
    </source>
</evidence>
<reference evidence="14" key="3">
    <citation type="submission" date="2025-08" db="UniProtKB">
        <authorList>
            <consortium name="Ensembl"/>
        </authorList>
    </citation>
    <scope>IDENTIFICATION</scope>
</reference>
<feature type="transmembrane region" description="Helical" evidence="12">
    <location>
        <begin position="6"/>
        <end position="28"/>
    </location>
</feature>
<comment type="similarity">
    <text evidence="10">Belongs to the G-protein coupled receptor 1 family.</text>
</comment>
<dbReference type="OMA" id="CTASIMD"/>
<feature type="region of interest" description="Disordered" evidence="11">
    <location>
        <begin position="223"/>
        <end position="246"/>
    </location>
</feature>
<dbReference type="GO" id="GO:0007268">
    <property type="term" value="P:chemical synaptic transmission"/>
    <property type="evidence" value="ECO:0000318"/>
    <property type="project" value="GO_Central"/>
</dbReference>
<evidence type="ECO:0000256" key="7">
    <source>
        <dbReference type="ARBA" id="ARBA00023170"/>
    </source>
</evidence>
<dbReference type="PROSITE" id="PS50262">
    <property type="entry name" value="G_PROTEIN_RECEP_F1_2"/>
    <property type="match status" value="1"/>
</dbReference>
<dbReference type="InterPro" id="IPR000995">
    <property type="entry name" value="Musac_Ach_rcpt"/>
</dbReference>
<proteinExistence type="inferred from homology"/>
<feature type="region of interest" description="Disordered" evidence="11">
    <location>
        <begin position="336"/>
        <end position="356"/>
    </location>
</feature>
<evidence type="ECO:0000256" key="4">
    <source>
        <dbReference type="ARBA" id="ARBA00023040"/>
    </source>
</evidence>
<dbReference type="Pfam" id="PF00001">
    <property type="entry name" value="7tm_1"/>
    <property type="match status" value="1"/>
</dbReference>
<keyword evidence="4 10" id="KW-0297">G-protein coupled receptor</keyword>
<dbReference type="GO" id="GO:0005886">
    <property type="term" value="C:plasma membrane"/>
    <property type="evidence" value="ECO:0000318"/>
    <property type="project" value="GO_Central"/>
</dbReference>
<evidence type="ECO:0000256" key="5">
    <source>
        <dbReference type="ARBA" id="ARBA00023136"/>
    </source>
</evidence>
<evidence type="ECO:0000256" key="8">
    <source>
        <dbReference type="ARBA" id="ARBA00023224"/>
    </source>
</evidence>
<dbReference type="PRINTS" id="PR00243">
    <property type="entry name" value="MUSCARINICR"/>
</dbReference>
<dbReference type="GeneTree" id="ENSGT00940000154484"/>
<name>F6USY0_CIOIN</name>
<dbReference type="SMART" id="SM01381">
    <property type="entry name" value="7TM_GPCR_Srsx"/>
    <property type="match status" value="1"/>
</dbReference>
<evidence type="ECO:0000256" key="6">
    <source>
        <dbReference type="ARBA" id="ARBA00023157"/>
    </source>
</evidence>
<dbReference type="PANTHER" id="PTHR24248">
    <property type="entry name" value="ADRENERGIC RECEPTOR-RELATED G-PROTEIN COUPLED RECEPTOR"/>
    <property type="match status" value="1"/>
</dbReference>
<dbReference type="PANTHER" id="PTHR24248:SF199">
    <property type="entry name" value="IP13425P-RELATED"/>
    <property type="match status" value="1"/>
</dbReference>
<evidence type="ECO:0000256" key="12">
    <source>
        <dbReference type="SAM" id="Phobius"/>
    </source>
</evidence>
<feature type="domain" description="G-protein coupled receptors family 1 profile" evidence="13">
    <location>
        <begin position="17"/>
        <end position="460"/>
    </location>
</feature>
<keyword evidence="3 12" id="KW-1133">Transmembrane helix</keyword>
<dbReference type="GO" id="GO:0004993">
    <property type="term" value="F:G protein-coupled serotonin receptor activity"/>
    <property type="evidence" value="ECO:0000318"/>
    <property type="project" value="GO_Central"/>
</dbReference>
<keyword evidence="2 10" id="KW-0812">Transmembrane</keyword>
<organism evidence="14 15">
    <name type="scientific">Ciona intestinalis</name>
    <name type="common">Transparent sea squirt</name>
    <name type="synonym">Ascidia intestinalis</name>
    <dbReference type="NCBI Taxonomy" id="7719"/>
    <lineage>
        <taxon>Eukaryota</taxon>
        <taxon>Metazoa</taxon>
        <taxon>Chordata</taxon>
        <taxon>Tunicata</taxon>
        <taxon>Ascidiacea</taxon>
        <taxon>Phlebobranchia</taxon>
        <taxon>Cionidae</taxon>
        <taxon>Ciona</taxon>
    </lineage>
</organism>
<keyword evidence="6" id="KW-1015">Disulfide bond</keyword>